<gene>
    <name evidence="1" type="ORF">NUW58_g2661</name>
</gene>
<protein>
    <submittedName>
        <fullName evidence="1">Uncharacterized protein</fullName>
    </submittedName>
</protein>
<keyword evidence="2" id="KW-1185">Reference proteome</keyword>
<organism evidence="1 2">
    <name type="scientific">Xylaria curta</name>
    <dbReference type="NCBI Taxonomy" id="42375"/>
    <lineage>
        <taxon>Eukaryota</taxon>
        <taxon>Fungi</taxon>
        <taxon>Dikarya</taxon>
        <taxon>Ascomycota</taxon>
        <taxon>Pezizomycotina</taxon>
        <taxon>Sordariomycetes</taxon>
        <taxon>Xylariomycetidae</taxon>
        <taxon>Xylariales</taxon>
        <taxon>Xylariaceae</taxon>
        <taxon>Xylaria</taxon>
    </lineage>
</organism>
<reference evidence="1" key="1">
    <citation type="submission" date="2022-10" db="EMBL/GenBank/DDBJ databases">
        <title>Genome Sequence of Xylaria curta.</title>
        <authorList>
            <person name="Buettner E."/>
        </authorList>
    </citation>
    <scope>NUCLEOTIDE SEQUENCE</scope>
    <source>
        <strain evidence="1">Babe10</strain>
    </source>
</reference>
<proteinExistence type="predicted"/>
<dbReference type="EMBL" id="JAPDGR010000359">
    <property type="protein sequence ID" value="KAJ2991055.1"/>
    <property type="molecule type" value="Genomic_DNA"/>
</dbReference>
<evidence type="ECO:0000313" key="2">
    <source>
        <dbReference type="Proteomes" id="UP001143856"/>
    </source>
</evidence>
<accession>A0ACC1PH74</accession>
<evidence type="ECO:0000313" key="1">
    <source>
        <dbReference type="EMBL" id="KAJ2991055.1"/>
    </source>
</evidence>
<dbReference type="Proteomes" id="UP001143856">
    <property type="component" value="Unassembled WGS sequence"/>
</dbReference>
<comment type="caution">
    <text evidence="1">The sequence shown here is derived from an EMBL/GenBank/DDBJ whole genome shotgun (WGS) entry which is preliminary data.</text>
</comment>
<sequence length="395" mass="42011">MTAPRGAVGADSSTTPSSSPTRSPPMAPTIGHSSASSPPAVPLTVAPFAAGSLNPAMDAILCALLLVHSHAGMQSVIIDYVPNRKYPGAYKASLWLLNIATVLAGIGLYEFETNDVGVTEAVKRTVRRREAEFDDRWVSSYLLSATRAAAARQRQPAIARSTGAAARRCFADEKKPSIGDSRPPKLPVTETHTGAASKPAVPKVDADIVSSAIDAKDAPKTPPTPESVAPVTTGTTKPPPRTPSAPIKKKGFFRRLRNYLLTLTLLGAITFGGGVWYSRISDNFHDFFTEYVPFGEQAVLYFEEAEFRKRYPGTLGSGTKAKDTGAQVKIAPQSGASAIALRLSTATLKTARLLPTVSRSAQGSQAFSKGSGRRGCAWRSHYRVGSMCGCTYIVR</sequence>
<name>A0ACC1PH74_9PEZI</name>